<dbReference type="InterPro" id="IPR001828">
    <property type="entry name" value="ANF_lig-bd_rcpt"/>
</dbReference>
<feature type="transmembrane region" description="Helical" evidence="15">
    <location>
        <begin position="525"/>
        <end position="543"/>
    </location>
</feature>
<dbReference type="CDD" id="cd19990">
    <property type="entry name" value="PBP1_GABAb_receptor_plant"/>
    <property type="match status" value="1"/>
</dbReference>
<comment type="caution">
    <text evidence="18">The sequence shown here is derived from an EMBL/GenBank/DDBJ whole genome shotgun (WGS) entry which is preliminary data.</text>
</comment>
<dbReference type="Gene3D" id="1.10.287.70">
    <property type="match status" value="1"/>
</dbReference>
<dbReference type="InterPro" id="IPR015683">
    <property type="entry name" value="Ionotropic_Glu_rcpt"/>
</dbReference>
<feature type="transmembrane region" description="Helical" evidence="15">
    <location>
        <begin position="555"/>
        <end position="573"/>
    </location>
</feature>
<keyword evidence="3 13" id="KW-0813">Transport</keyword>
<feature type="domain" description="Ionotropic glutamate receptor C-terminal" evidence="17">
    <location>
        <begin position="408"/>
        <end position="739"/>
    </location>
</feature>
<dbReference type="SUPFAM" id="SSF53822">
    <property type="entry name" value="Periplasmic binding protein-like I"/>
    <property type="match status" value="1"/>
</dbReference>
<protein>
    <recommendedName>
        <fullName evidence="13">Glutamate receptor</fullName>
    </recommendedName>
</protein>
<feature type="transmembrane region" description="Helical" evidence="15">
    <location>
        <begin position="585"/>
        <end position="609"/>
    </location>
</feature>
<keyword evidence="6 15" id="KW-1133">Transmembrane helix</keyword>
<reference evidence="18 19" key="1">
    <citation type="journal article" date="2023" name="Science">
        <title>Elucidation of the pathway for biosynthesis of saponin adjuvants from the soapbark tree.</title>
        <authorList>
            <person name="Reed J."/>
            <person name="Orme A."/>
            <person name="El-Demerdash A."/>
            <person name="Owen C."/>
            <person name="Martin L.B.B."/>
            <person name="Misra R.C."/>
            <person name="Kikuchi S."/>
            <person name="Rejzek M."/>
            <person name="Martin A.C."/>
            <person name="Harkess A."/>
            <person name="Leebens-Mack J."/>
            <person name="Louveau T."/>
            <person name="Stephenson M.J."/>
            <person name="Osbourn A."/>
        </authorList>
    </citation>
    <scope>NUCLEOTIDE SEQUENCE [LARGE SCALE GENOMIC DNA]</scope>
    <source>
        <strain evidence="18">S10</strain>
    </source>
</reference>
<dbReference type="CDD" id="cd13686">
    <property type="entry name" value="GluR_Plant"/>
    <property type="match status" value="1"/>
</dbReference>
<evidence type="ECO:0000256" key="5">
    <source>
        <dbReference type="ARBA" id="ARBA00022729"/>
    </source>
</evidence>
<dbReference type="FunFam" id="3.40.50.2300:FF:000188">
    <property type="entry name" value="Glutamate receptor"/>
    <property type="match status" value="1"/>
</dbReference>
<dbReference type="PIRSF" id="PIRSF037090">
    <property type="entry name" value="Iontro_Glu-like_rcpt_pln"/>
    <property type="match status" value="1"/>
</dbReference>
<evidence type="ECO:0000256" key="12">
    <source>
        <dbReference type="ARBA" id="ARBA00023303"/>
    </source>
</evidence>
<evidence type="ECO:0000256" key="9">
    <source>
        <dbReference type="ARBA" id="ARBA00023170"/>
    </source>
</evidence>
<feature type="disulfide bond" evidence="14">
    <location>
        <begin position="690"/>
        <end position="745"/>
    </location>
</feature>
<feature type="signal peptide" evidence="16">
    <location>
        <begin position="1"/>
        <end position="40"/>
    </location>
</feature>
<evidence type="ECO:0000256" key="10">
    <source>
        <dbReference type="ARBA" id="ARBA00023180"/>
    </source>
</evidence>
<comment type="subcellular location">
    <subcellularLocation>
        <location evidence="1">Membrane</location>
        <topology evidence="1">Multi-pass membrane protein</topology>
    </subcellularLocation>
</comment>
<dbReference type="SMART" id="SM00079">
    <property type="entry name" value="PBPe"/>
    <property type="match status" value="1"/>
</dbReference>
<dbReference type="EMBL" id="JARAOO010000001">
    <property type="protein sequence ID" value="KAJ7981796.1"/>
    <property type="molecule type" value="Genomic_DNA"/>
</dbReference>
<evidence type="ECO:0000256" key="4">
    <source>
        <dbReference type="ARBA" id="ARBA00022692"/>
    </source>
</evidence>
<evidence type="ECO:0000256" key="3">
    <source>
        <dbReference type="ARBA" id="ARBA00022448"/>
    </source>
</evidence>
<evidence type="ECO:0000313" key="18">
    <source>
        <dbReference type="EMBL" id="KAJ7981796.1"/>
    </source>
</evidence>
<keyword evidence="12 13" id="KW-0407">Ion channel</keyword>
<gene>
    <name evidence="18" type="ORF">O6P43_001015</name>
</gene>
<evidence type="ECO:0000256" key="1">
    <source>
        <dbReference type="ARBA" id="ARBA00004141"/>
    </source>
</evidence>
<keyword evidence="4 15" id="KW-0812">Transmembrane</keyword>
<accession>A0AAD7QJ91</accession>
<organism evidence="18 19">
    <name type="scientific">Quillaja saponaria</name>
    <name type="common">Soap bark tree</name>
    <dbReference type="NCBI Taxonomy" id="32244"/>
    <lineage>
        <taxon>Eukaryota</taxon>
        <taxon>Viridiplantae</taxon>
        <taxon>Streptophyta</taxon>
        <taxon>Embryophyta</taxon>
        <taxon>Tracheophyta</taxon>
        <taxon>Spermatophyta</taxon>
        <taxon>Magnoliopsida</taxon>
        <taxon>eudicotyledons</taxon>
        <taxon>Gunneridae</taxon>
        <taxon>Pentapetalae</taxon>
        <taxon>rosids</taxon>
        <taxon>fabids</taxon>
        <taxon>Fabales</taxon>
        <taxon>Quillajaceae</taxon>
        <taxon>Quillaja</taxon>
    </lineage>
</organism>
<dbReference type="FunFam" id="1.10.287.70:FF:000172">
    <property type="entry name" value="Glutamate receptor"/>
    <property type="match status" value="1"/>
</dbReference>
<keyword evidence="19" id="KW-1185">Reference proteome</keyword>
<evidence type="ECO:0000256" key="14">
    <source>
        <dbReference type="PIRSR" id="PIRSR037090-50"/>
    </source>
</evidence>
<dbReference type="KEGG" id="qsa:O6P43_001015"/>
<dbReference type="InterPro" id="IPR028082">
    <property type="entry name" value="Peripla_BP_I"/>
</dbReference>
<feature type="transmembrane region" description="Helical" evidence="15">
    <location>
        <begin position="762"/>
        <end position="781"/>
    </location>
</feature>
<evidence type="ECO:0000259" key="17">
    <source>
        <dbReference type="SMART" id="SM00079"/>
    </source>
</evidence>
<dbReference type="PANTHER" id="PTHR18966">
    <property type="entry name" value="IONOTROPIC GLUTAMATE RECEPTOR"/>
    <property type="match status" value="1"/>
</dbReference>
<evidence type="ECO:0000256" key="15">
    <source>
        <dbReference type="SAM" id="Phobius"/>
    </source>
</evidence>
<dbReference type="Pfam" id="PF00060">
    <property type="entry name" value="Lig_chan"/>
    <property type="match status" value="1"/>
</dbReference>
<keyword evidence="14" id="KW-1015">Disulfide bond</keyword>
<feature type="transmembrane region" description="Helical" evidence="15">
    <location>
        <begin position="629"/>
        <end position="647"/>
    </location>
</feature>
<keyword evidence="8 13" id="KW-0472">Membrane</keyword>
<evidence type="ECO:0000256" key="11">
    <source>
        <dbReference type="ARBA" id="ARBA00023286"/>
    </source>
</evidence>
<keyword evidence="5 16" id="KW-0732">Signal</keyword>
<evidence type="ECO:0000256" key="13">
    <source>
        <dbReference type="PIRNR" id="PIRNR037090"/>
    </source>
</evidence>
<keyword evidence="10" id="KW-0325">Glycoprotein</keyword>
<comment type="function">
    <text evidence="13">Glutamate-gated receptor that probably acts as non-selective cation channel.</text>
</comment>
<dbReference type="GO" id="GO:0015276">
    <property type="term" value="F:ligand-gated monoatomic ion channel activity"/>
    <property type="evidence" value="ECO:0007669"/>
    <property type="project" value="InterPro"/>
</dbReference>
<dbReference type="InterPro" id="IPR017103">
    <property type="entry name" value="Iontropic_Glu_rcpt_pln"/>
</dbReference>
<keyword evidence="9 13" id="KW-0675">Receptor</keyword>
<dbReference type="AlphaFoldDB" id="A0AAD7QJ91"/>
<name>A0AAD7QJ91_QUISA</name>
<evidence type="ECO:0000256" key="6">
    <source>
        <dbReference type="ARBA" id="ARBA00022989"/>
    </source>
</evidence>
<dbReference type="Proteomes" id="UP001163823">
    <property type="component" value="Chromosome 1"/>
</dbReference>
<dbReference type="SUPFAM" id="SSF53850">
    <property type="entry name" value="Periplasmic binding protein-like II"/>
    <property type="match status" value="1"/>
</dbReference>
<keyword evidence="7 13" id="KW-0406">Ion transport</keyword>
<comment type="similarity">
    <text evidence="2 13">Belongs to the glutamate-gated ion channel (TC 1.A.10.1) family.</text>
</comment>
<dbReference type="GO" id="GO:0016020">
    <property type="term" value="C:membrane"/>
    <property type="evidence" value="ECO:0007669"/>
    <property type="project" value="UniProtKB-SubCell"/>
</dbReference>
<dbReference type="Gene3D" id="3.40.50.2300">
    <property type="match status" value="2"/>
</dbReference>
<evidence type="ECO:0000313" key="19">
    <source>
        <dbReference type="Proteomes" id="UP001163823"/>
    </source>
</evidence>
<evidence type="ECO:0000256" key="16">
    <source>
        <dbReference type="SAM" id="SignalP"/>
    </source>
</evidence>
<dbReference type="Gene3D" id="3.40.190.10">
    <property type="entry name" value="Periplasmic binding protein-like II"/>
    <property type="match status" value="1"/>
</dbReference>
<dbReference type="InterPro" id="IPR044440">
    <property type="entry name" value="GABAb_receptor_plant_PBP1"/>
</dbReference>
<keyword evidence="11 13" id="KW-1071">Ligand-gated ion channel</keyword>
<evidence type="ECO:0000256" key="7">
    <source>
        <dbReference type="ARBA" id="ARBA00023065"/>
    </source>
</evidence>
<sequence>MHYKERRGAIVSHNGQMGTSATFLPFLLFFFLLLPEMAAADGSSKRMAHGKVGGTIGAIIDYNSRIGKEEKVAMEIAMEDIYRKTRMNFVLRTVNSERQPLRAALAARNLIYRHKVQAILGPQTWEEASLVAEIGSEAHVPILSLADSTPKWATERWPFLLQASRNKSTQMKAIAAIIQSWQWHQVTVICEDIDSFKTGVIPILSDALKEVGAEIIHFLALPPLASSLPEQLEKLRTGQCRIFVVHLSFSLAVQLFKKAKEMNMMDKDYVWITTDPFTSLAHSINASTISSVQGTLGIKSYFPENELRFQDFYTNFRKKFSLKHPEEDNHEPGIFAVDAYDTVWTVCLAMRNGNKWGKHLLPNILQQDFDGLSGKIKFVGRKLVPANVFQIINVVGKSYRELGFWSEKAGFSRTSDERTAFNPSMGSTSFEGFVIDLFKSTVEKMPYPLPYTLISFNGTYDDLVKQVFLKNFDVVVGDVAVVGRRLQYVEFTYPFTVSEVVMIVPVRPETSNKAWLFMKPFTKTLWILIVAVNVYNGFVVWLIERNHCAELRGSLINQLGILIHLAFNTLFSLHGGKLHSNFSRMAMVAWLFFALVITQTYTANLTSILTLQRLEPTVSDIQSLQNSNAYVGYCLGSFVEYFLVETLQFPRSNIKKYDSPEHYAQALRTREIAAAFLEAPYAKLFLAKYCKGFTKAGPSYKVGGFGFAFPRTSPLVYDVNKALLNVSESGQLLRLEDSMIAAEKCVDMDSVDDISSLSPSSFSVLLLLTGGTSSFALLVYILCRTWKFQETCLGHKTIWALMLAVLKFWGHQRKPLSRRVIDEGSF</sequence>
<dbReference type="InterPro" id="IPR001320">
    <property type="entry name" value="Iontro_rcpt_C"/>
</dbReference>
<dbReference type="Pfam" id="PF01094">
    <property type="entry name" value="ANF_receptor"/>
    <property type="match status" value="1"/>
</dbReference>
<evidence type="ECO:0000256" key="8">
    <source>
        <dbReference type="ARBA" id="ARBA00023136"/>
    </source>
</evidence>
<feature type="chain" id="PRO_5041950731" description="Glutamate receptor" evidence="16">
    <location>
        <begin position="41"/>
        <end position="826"/>
    </location>
</feature>
<proteinExistence type="inferred from homology"/>
<evidence type="ECO:0000256" key="2">
    <source>
        <dbReference type="ARBA" id="ARBA00008685"/>
    </source>
</evidence>